<gene>
    <name evidence="1" type="ORF">SAMN05444972_11162</name>
</gene>
<dbReference type="RefSeq" id="WP_176392091.1">
    <property type="nucleotide sequence ID" value="NZ_FPAA01000011.1"/>
</dbReference>
<sequence>MSYPLRDKYIQAKALTQNRITKRHFPLTLIMNKSNLNKVIHQYKYFYIKKRVGYGGRNIFVVKCTSNQSFLLRTPNAKNIMHLPNKKRLFKILNRNHLNSYVIQQGITSRTISGDPFDIRVHTIRHREGWRIGGMLVRVTYKDDQLTDPSESGFVMQLEEFLSYHLHLKPHAVKKMKKKLINLSLQASKVISKYYPNRNQYGIDIGIDKRYKLWIYEINIANPNYKPFKMISRKIYRKLKNHNTKRT</sequence>
<accession>A0A1I6TTZ1</accession>
<proteinExistence type="predicted"/>
<dbReference type="AlphaFoldDB" id="A0A1I6TTZ1"/>
<organism evidence="1 2">
    <name type="scientific">Marininema halotolerans</name>
    <dbReference type="NCBI Taxonomy" id="1155944"/>
    <lineage>
        <taxon>Bacteria</taxon>
        <taxon>Bacillati</taxon>
        <taxon>Bacillota</taxon>
        <taxon>Bacilli</taxon>
        <taxon>Bacillales</taxon>
        <taxon>Thermoactinomycetaceae</taxon>
        <taxon>Marininema</taxon>
    </lineage>
</organism>
<dbReference type="EMBL" id="FPAA01000011">
    <property type="protein sequence ID" value="SFS92558.1"/>
    <property type="molecule type" value="Genomic_DNA"/>
</dbReference>
<dbReference type="Pfam" id="PF14398">
    <property type="entry name" value="ATPgrasp_YheCD"/>
    <property type="match status" value="1"/>
</dbReference>
<evidence type="ECO:0000313" key="1">
    <source>
        <dbReference type="EMBL" id="SFS92558.1"/>
    </source>
</evidence>
<keyword evidence="2" id="KW-1185">Reference proteome</keyword>
<evidence type="ECO:0000313" key="2">
    <source>
        <dbReference type="Proteomes" id="UP000198660"/>
    </source>
</evidence>
<dbReference type="InterPro" id="IPR026838">
    <property type="entry name" value="YheC/D"/>
</dbReference>
<dbReference type="Proteomes" id="UP000198660">
    <property type="component" value="Unassembled WGS sequence"/>
</dbReference>
<dbReference type="SUPFAM" id="SSF56059">
    <property type="entry name" value="Glutathione synthetase ATP-binding domain-like"/>
    <property type="match status" value="1"/>
</dbReference>
<name>A0A1I6TTZ1_9BACL</name>
<protein>
    <submittedName>
        <fullName evidence="1">YheC/D like ATP-grasp</fullName>
    </submittedName>
</protein>
<reference evidence="2" key="1">
    <citation type="submission" date="2016-10" db="EMBL/GenBank/DDBJ databases">
        <authorList>
            <person name="Varghese N."/>
            <person name="Submissions S."/>
        </authorList>
    </citation>
    <scope>NUCLEOTIDE SEQUENCE [LARGE SCALE GENOMIC DNA]</scope>
    <source>
        <strain evidence="2">DSM 45789</strain>
    </source>
</reference>
<dbReference type="Gene3D" id="3.30.470.20">
    <property type="entry name" value="ATP-grasp fold, B domain"/>
    <property type="match status" value="1"/>
</dbReference>